<accession>A0AAX4NF08</accession>
<feature type="transmembrane region" description="Helical" evidence="8">
    <location>
        <begin position="276"/>
        <end position="295"/>
    </location>
</feature>
<dbReference type="PANTHER" id="PTHR48086:SF8">
    <property type="entry name" value="MONOCARBOXYLIC ACID PERMEASE"/>
    <property type="match status" value="1"/>
</dbReference>
<evidence type="ECO:0000256" key="5">
    <source>
        <dbReference type="ARBA" id="ARBA00022989"/>
    </source>
</evidence>
<feature type="transmembrane region" description="Helical" evidence="8">
    <location>
        <begin position="77"/>
        <end position="96"/>
    </location>
</feature>
<evidence type="ECO:0000313" key="10">
    <source>
        <dbReference type="Proteomes" id="UP001451606"/>
    </source>
</evidence>
<sequence length="513" mass="55839">MLSYLGIGVFLVLFAVFVFLGVYGRNYKRGDLKKMDEWSVGGRHFSVWVVWFLVGADLYTAYTFIAIPSSVFAVGSIYFYAVPYVALTFGIAMWAMPKLWKISKEKGYVTGADFIKGYSKSTLLSVLVAIVGIVAELPYIALQIVGMLSVLTVMFHGISDITIVTYLALIISFVILAAFTFMNGLRGSTFTAIFKDAIILLSVMVVVIIVVAHGDLSAAFTSLGTKTAYFHLLPIDFNAYWSLFLMSALALYLYPHAITGSLSAKSRKVLRTSQSLLPLYGVGLAFLALFGIMVYSNSSAMSFLATFATASRGTYVVPALIFYTLPSWLTGFAFLGIFIGGLVPASIMAISQANLFTSNIVKEFKPDLNPARETVIAKIASVVFIFIAVGFIFIFPLTFSVQLQLLGGIIILQTLPSLFLGLVTTKLYKHSLTAGLLVGLGFAIYFMEVANHFSTWKTTLIATNSELGPFFIGLFALIANLIVVGVGTLVYRYMSKGSQIAPKKEASANAQVK</sequence>
<comment type="subcellular location">
    <subcellularLocation>
        <location evidence="1">Membrane</location>
        <topology evidence="1">Multi-pass membrane protein</topology>
    </subcellularLocation>
</comment>
<feature type="transmembrane region" description="Helical" evidence="8">
    <location>
        <begin position="375"/>
        <end position="399"/>
    </location>
</feature>
<organism evidence="9 10">
    <name type="scientific">Oxyplasma meridianum</name>
    <dbReference type="NCBI Taxonomy" id="3073602"/>
    <lineage>
        <taxon>Archaea</taxon>
        <taxon>Methanobacteriati</taxon>
        <taxon>Thermoplasmatota</taxon>
        <taxon>Thermoplasmata</taxon>
        <taxon>Thermoplasmatales</taxon>
        <taxon>Thermoplasmataceae</taxon>
        <taxon>Oxyplasma</taxon>
    </lineage>
</organism>
<dbReference type="GO" id="GO:0005886">
    <property type="term" value="C:plasma membrane"/>
    <property type="evidence" value="ECO:0007669"/>
    <property type="project" value="TreeGrafter"/>
</dbReference>
<comment type="similarity">
    <text evidence="2 7">Belongs to the sodium:solute symporter (SSF) (TC 2.A.21) family.</text>
</comment>
<evidence type="ECO:0000313" key="9">
    <source>
        <dbReference type="EMBL" id="WYY00030.1"/>
    </source>
</evidence>
<evidence type="ECO:0000256" key="2">
    <source>
        <dbReference type="ARBA" id="ARBA00006434"/>
    </source>
</evidence>
<dbReference type="EMBL" id="CP133772">
    <property type="protein sequence ID" value="WYY00030.1"/>
    <property type="molecule type" value="Genomic_DNA"/>
</dbReference>
<dbReference type="KEGG" id="omr:OXIME_000582"/>
<evidence type="ECO:0000256" key="1">
    <source>
        <dbReference type="ARBA" id="ARBA00004141"/>
    </source>
</evidence>
<dbReference type="InterPro" id="IPR038377">
    <property type="entry name" value="Na/Glc_symporter_sf"/>
</dbReference>
<dbReference type="InterPro" id="IPR001734">
    <property type="entry name" value="Na/solute_symporter"/>
</dbReference>
<proteinExistence type="inferred from homology"/>
<evidence type="ECO:0000256" key="8">
    <source>
        <dbReference type="SAM" id="Phobius"/>
    </source>
</evidence>
<dbReference type="Gene3D" id="1.20.1730.10">
    <property type="entry name" value="Sodium/glucose cotransporter"/>
    <property type="match status" value="1"/>
</dbReference>
<feature type="transmembrane region" description="Helical" evidence="8">
    <location>
        <begin position="315"/>
        <end position="343"/>
    </location>
</feature>
<gene>
    <name evidence="9" type="ORF">OXIME_000582</name>
</gene>
<feature type="transmembrane region" description="Helical" evidence="8">
    <location>
        <begin position="197"/>
        <end position="219"/>
    </location>
</feature>
<feature type="transmembrane region" description="Helical" evidence="8">
    <location>
        <begin position="45"/>
        <end position="65"/>
    </location>
</feature>
<evidence type="ECO:0000256" key="6">
    <source>
        <dbReference type="ARBA" id="ARBA00023136"/>
    </source>
</evidence>
<dbReference type="GeneID" id="95967311"/>
<keyword evidence="4 8" id="KW-0812">Transmembrane</keyword>
<evidence type="ECO:0000256" key="3">
    <source>
        <dbReference type="ARBA" id="ARBA00022448"/>
    </source>
</evidence>
<keyword evidence="5 8" id="KW-1133">Transmembrane helix</keyword>
<dbReference type="GO" id="GO:0022857">
    <property type="term" value="F:transmembrane transporter activity"/>
    <property type="evidence" value="ECO:0007669"/>
    <property type="project" value="InterPro"/>
</dbReference>
<dbReference type="PANTHER" id="PTHR48086">
    <property type="entry name" value="SODIUM/PROLINE SYMPORTER-RELATED"/>
    <property type="match status" value="1"/>
</dbReference>
<evidence type="ECO:0000256" key="7">
    <source>
        <dbReference type="RuleBase" id="RU362091"/>
    </source>
</evidence>
<feature type="transmembrane region" description="Helical" evidence="8">
    <location>
        <begin position="432"/>
        <end position="450"/>
    </location>
</feature>
<feature type="transmembrane region" description="Helical" evidence="8">
    <location>
        <begin position="123"/>
        <end position="151"/>
    </location>
</feature>
<dbReference type="Proteomes" id="UP001451606">
    <property type="component" value="Chromosome"/>
</dbReference>
<name>A0AAX4NF08_9ARCH</name>
<dbReference type="AlphaFoldDB" id="A0AAX4NF08"/>
<keyword evidence="10" id="KW-1185">Reference proteome</keyword>
<dbReference type="Pfam" id="PF00474">
    <property type="entry name" value="SSF"/>
    <property type="match status" value="1"/>
</dbReference>
<feature type="transmembrane region" description="Helical" evidence="8">
    <location>
        <begin position="239"/>
        <end position="255"/>
    </location>
</feature>
<evidence type="ECO:0000256" key="4">
    <source>
        <dbReference type="ARBA" id="ARBA00022692"/>
    </source>
</evidence>
<feature type="transmembrane region" description="Helical" evidence="8">
    <location>
        <begin position="470"/>
        <end position="494"/>
    </location>
</feature>
<feature type="transmembrane region" description="Helical" evidence="8">
    <location>
        <begin position="163"/>
        <end position="185"/>
    </location>
</feature>
<keyword evidence="3" id="KW-0813">Transport</keyword>
<dbReference type="PROSITE" id="PS50283">
    <property type="entry name" value="NA_SOLUT_SYMP_3"/>
    <property type="match status" value="1"/>
</dbReference>
<feature type="transmembrane region" description="Helical" evidence="8">
    <location>
        <begin position="405"/>
        <end position="425"/>
    </location>
</feature>
<dbReference type="InterPro" id="IPR050277">
    <property type="entry name" value="Sodium:Solute_Symporter"/>
</dbReference>
<reference evidence="9 10" key="1">
    <citation type="submission" date="2023-09" db="EMBL/GenBank/DDBJ databases">
        <authorList>
            <person name="Golyshina O.V."/>
            <person name="Lunev E.A."/>
            <person name="Bargiela R."/>
            <person name="Gaines M.C."/>
            <person name="Daum B."/>
            <person name="Bale N.J."/>
            <person name="Koenen M."/>
            <person name="Sinninghe Damst J.S."/>
            <person name="Yakimov M."/>
            <person name="Golyshin P.N."/>
        </authorList>
    </citation>
    <scope>NUCLEOTIDE SEQUENCE [LARGE SCALE GENOMIC DNA]</scope>
    <source>
        <strain evidence="9 10">M1</strain>
    </source>
</reference>
<protein>
    <submittedName>
        <fullName evidence="9">Sodium:solute symporter</fullName>
    </submittedName>
</protein>
<dbReference type="RefSeq" id="WP_393971985.1">
    <property type="nucleotide sequence ID" value="NZ_CP133772.1"/>
</dbReference>
<keyword evidence="6 8" id="KW-0472">Membrane</keyword>
<feature type="transmembrane region" description="Helical" evidence="8">
    <location>
        <begin position="6"/>
        <end position="24"/>
    </location>
</feature>